<dbReference type="PROSITE" id="PS52019">
    <property type="entry name" value="PKS_MFAS_DH"/>
    <property type="match status" value="1"/>
</dbReference>
<keyword evidence="2" id="KW-0597">Phosphoprotein</keyword>
<evidence type="ECO:0000256" key="6">
    <source>
        <dbReference type="ARBA" id="ARBA00023315"/>
    </source>
</evidence>
<dbReference type="Pfam" id="PF00109">
    <property type="entry name" value="ketoacyl-synt"/>
    <property type="match status" value="1"/>
</dbReference>
<feature type="active site" description="Proton acceptor; for dehydratase activity" evidence="7">
    <location>
        <position position="916"/>
    </location>
</feature>
<dbReference type="Pfam" id="PF00107">
    <property type="entry name" value="ADH_zinc_N"/>
    <property type="match status" value="1"/>
</dbReference>
<dbReference type="Pfam" id="PF21089">
    <property type="entry name" value="PKS_DH_N"/>
    <property type="match status" value="1"/>
</dbReference>
<feature type="region of interest" description="Disordered" evidence="8">
    <location>
        <begin position="2431"/>
        <end position="2464"/>
    </location>
</feature>
<dbReference type="InterPro" id="IPR009081">
    <property type="entry name" value="PP-bd_ACP"/>
</dbReference>
<dbReference type="SUPFAM" id="SSF52151">
    <property type="entry name" value="FabD/lysophospholipase-like"/>
    <property type="match status" value="1"/>
</dbReference>
<dbReference type="CDD" id="cd05195">
    <property type="entry name" value="enoyl_red"/>
    <property type="match status" value="1"/>
</dbReference>
<dbReference type="InterPro" id="IPR020841">
    <property type="entry name" value="PKS_Beta-ketoAc_synthase_dom"/>
</dbReference>
<proteinExistence type="predicted"/>
<feature type="compositionally biased region" description="Polar residues" evidence="8">
    <location>
        <begin position="2455"/>
        <end position="2464"/>
    </location>
</feature>
<dbReference type="Gene3D" id="1.10.1200.10">
    <property type="entry name" value="ACP-like"/>
    <property type="match status" value="1"/>
</dbReference>
<dbReference type="Gene3D" id="3.40.366.10">
    <property type="entry name" value="Malonyl-Coenzyme A Acyl Carrier Protein, domain 2"/>
    <property type="match status" value="1"/>
</dbReference>
<dbReference type="InterPro" id="IPR014030">
    <property type="entry name" value="Ketoacyl_synth_N"/>
</dbReference>
<dbReference type="Pfam" id="PF08240">
    <property type="entry name" value="ADH_N"/>
    <property type="match status" value="1"/>
</dbReference>
<dbReference type="Pfam" id="PF00698">
    <property type="entry name" value="Acyl_transf_1"/>
    <property type="match status" value="1"/>
</dbReference>
<dbReference type="SMART" id="SM00825">
    <property type="entry name" value="PKS_KS"/>
    <property type="match status" value="1"/>
</dbReference>
<evidence type="ECO:0000259" key="9">
    <source>
        <dbReference type="PROSITE" id="PS50075"/>
    </source>
</evidence>
<dbReference type="CDD" id="cd00833">
    <property type="entry name" value="PKS"/>
    <property type="match status" value="1"/>
</dbReference>
<dbReference type="CDD" id="cd05274">
    <property type="entry name" value="KR_FAS_SDR_x"/>
    <property type="match status" value="1"/>
</dbReference>
<feature type="domain" description="Ketosynthase family 3 (KS3)" evidence="10">
    <location>
        <begin position="1"/>
        <end position="422"/>
    </location>
</feature>
<dbReference type="Gene3D" id="3.90.180.10">
    <property type="entry name" value="Medium-chain alcohol dehydrogenases, catalytic domain"/>
    <property type="match status" value="1"/>
</dbReference>
<dbReference type="Pfam" id="PF00550">
    <property type="entry name" value="PP-binding"/>
    <property type="match status" value="1"/>
</dbReference>
<dbReference type="InterPro" id="IPR018201">
    <property type="entry name" value="Ketoacyl_synth_AS"/>
</dbReference>
<dbReference type="Gene3D" id="3.30.70.3290">
    <property type="match status" value="1"/>
</dbReference>
<dbReference type="InterPro" id="IPR032821">
    <property type="entry name" value="PKS_assoc"/>
</dbReference>
<dbReference type="InterPro" id="IPR014031">
    <property type="entry name" value="Ketoacyl_synth_C"/>
</dbReference>
<evidence type="ECO:0000259" key="10">
    <source>
        <dbReference type="PROSITE" id="PS52004"/>
    </source>
</evidence>
<dbReference type="InterPro" id="IPR020806">
    <property type="entry name" value="PKS_PP-bd"/>
</dbReference>
<evidence type="ECO:0000259" key="11">
    <source>
        <dbReference type="PROSITE" id="PS52019"/>
    </source>
</evidence>
<reference evidence="13" key="1">
    <citation type="journal article" date="2019" name="Int. J. Syst. Evol. Microbiol.">
        <title>The Global Catalogue of Microorganisms (GCM) 10K type strain sequencing project: providing services to taxonomists for standard genome sequencing and annotation.</title>
        <authorList>
            <consortium name="The Broad Institute Genomics Platform"/>
            <consortium name="The Broad Institute Genome Sequencing Center for Infectious Disease"/>
            <person name="Wu L."/>
            <person name="Ma J."/>
        </authorList>
    </citation>
    <scope>NUCLEOTIDE SEQUENCE [LARGE SCALE GENOMIC DNA]</scope>
    <source>
        <strain evidence="13">KCTC 52677</strain>
    </source>
</reference>
<dbReference type="InterPro" id="IPR013968">
    <property type="entry name" value="PKS_KR"/>
</dbReference>
<dbReference type="Gene3D" id="3.10.129.110">
    <property type="entry name" value="Polyketide synthase dehydratase"/>
    <property type="match status" value="1"/>
</dbReference>
<organism evidence="12 13">
    <name type="scientific">Shinella pollutisoli</name>
    <dbReference type="NCBI Taxonomy" id="2250594"/>
    <lineage>
        <taxon>Bacteria</taxon>
        <taxon>Pseudomonadati</taxon>
        <taxon>Pseudomonadota</taxon>
        <taxon>Alphaproteobacteria</taxon>
        <taxon>Hyphomicrobiales</taxon>
        <taxon>Rhizobiaceae</taxon>
        <taxon>Shinella</taxon>
    </lineage>
</organism>
<keyword evidence="13" id="KW-1185">Reference proteome</keyword>
<dbReference type="InterPro" id="IPR014043">
    <property type="entry name" value="Acyl_transferase_dom"/>
</dbReference>
<dbReference type="InterPro" id="IPR049551">
    <property type="entry name" value="PKS_DH_C"/>
</dbReference>
<dbReference type="Gene3D" id="3.40.47.10">
    <property type="match status" value="1"/>
</dbReference>
<feature type="domain" description="Carrier" evidence="9">
    <location>
        <begin position="2353"/>
        <end position="2430"/>
    </location>
</feature>
<keyword evidence="1" id="KW-0596">Phosphopantetheine</keyword>
<feature type="region of interest" description="N-terminal hotdog fold" evidence="7">
    <location>
        <begin position="877"/>
        <end position="1005"/>
    </location>
</feature>
<dbReference type="InterPro" id="IPR036291">
    <property type="entry name" value="NAD(P)-bd_dom_sf"/>
</dbReference>
<dbReference type="InterPro" id="IPR020807">
    <property type="entry name" value="PKS_DH"/>
</dbReference>
<dbReference type="InterPro" id="IPR036736">
    <property type="entry name" value="ACP-like_sf"/>
</dbReference>
<dbReference type="PROSITE" id="PS50075">
    <property type="entry name" value="CARRIER"/>
    <property type="match status" value="1"/>
</dbReference>
<dbReference type="InterPro" id="IPR016039">
    <property type="entry name" value="Thiolase-like"/>
</dbReference>
<dbReference type="InterPro" id="IPR049900">
    <property type="entry name" value="PKS_mFAS_DH"/>
</dbReference>
<dbReference type="Proteomes" id="UP001595377">
    <property type="component" value="Unassembled WGS sequence"/>
</dbReference>
<dbReference type="SUPFAM" id="SSF47336">
    <property type="entry name" value="ACP-like"/>
    <property type="match status" value="1"/>
</dbReference>
<dbReference type="InterPro" id="IPR050091">
    <property type="entry name" value="PKS_NRPS_Biosynth_Enz"/>
</dbReference>
<feature type="active site" description="Proton donor; for dehydratase activity" evidence="7">
    <location>
        <position position="1080"/>
    </location>
</feature>
<dbReference type="SMART" id="SM00822">
    <property type="entry name" value="PKS_KR"/>
    <property type="match status" value="1"/>
</dbReference>
<dbReference type="InterPro" id="IPR049552">
    <property type="entry name" value="PKS_DH_N"/>
</dbReference>
<keyword evidence="6" id="KW-0012">Acyltransferase</keyword>
<feature type="region of interest" description="C-terminal hotdog fold" evidence="7">
    <location>
        <begin position="1018"/>
        <end position="1165"/>
    </location>
</feature>
<dbReference type="PROSITE" id="PS00606">
    <property type="entry name" value="KS3_1"/>
    <property type="match status" value="1"/>
</dbReference>
<name>A0ABV7DC35_9HYPH</name>
<dbReference type="InterPro" id="IPR042104">
    <property type="entry name" value="PKS_dehydratase_sf"/>
</dbReference>
<dbReference type="InterPro" id="IPR013154">
    <property type="entry name" value="ADH-like_N"/>
</dbReference>
<comment type="caution">
    <text evidence="12">The sequence shown here is derived from an EMBL/GenBank/DDBJ whole genome shotgun (WGS) entry which is preliminary data.</text>
</comment>
<dbReference type="SMART" id="SM00829">
    <property type="entry name" value="PKS_ER"/>
    <property type="match status" value="1"/>
</dbReference>
<evidence type="ECO:0000256" key="8">
    <source>
        <dbReference type="SAM" id="MobiDB-lite"/>
    </source>
</evidence>
<keyword evidence="4" id="KW-0521">NADP</keyword>
<evidence type="ECO:0000256" key="4">
    <source>
        <dbReference type="ARBA" id="ARBA00022857"/>
    </source>
</evidence>
<evidence type="ECO:0000256" key="3">
    <source>
        <dbReference type="ARBA" id="ARBA00022679"/>
    </source>
</evidence>
<evidence type="ECO:0000313" key="12">
    <source>
        <dbReference type="EMBL" id="MFC3071887.1"/>
    </source>
</evidence>
<sequence>MTVEIIGYAAIAPGAASASELFDVLCRGECTVTEVPAERWDRARFWHPNPGVAGKTYTFAAGIVDDIDSFDPRIFGLSRREAMAMDPQQRLLLSVTWRALEDANLPLSDLRGETVGVYIGASSLDSANLSAEDPAGGGPYFMTGNTLSIVANRISHIFALSGPSLTIDTACSSSLVALDQAVRALNRGEIDTAIVGGVNLLSHPLPFVGFAQARMLSPEGRCRAYDDDASGYVRAEGAVTVVLRRSDRATANGDRSHARIVASGVNSAGRTNGISLPSQEAQARLLSEIYSDPALDPNHIAFIEGHGTGTKVGDPAEVWAIGQVVGSRRHAPVPLGSIKTNIGHTEPASGLFGLVKAVMALENDYLPASLFFDRPNETIDFSALNVRVTSTALELLRGHRPRLAGINSFGFGGTNVHVVISDPSPRQAAPAAASSGGYFMVSAHTETALERLLDDYRRTIGGTDAAKGDAIVAAAAAGRTPMRHRFVCEGRSARDVAAVIDQHFAQRNQSRGLVGEAPAADPKVAFVFAGNGAQWAGMGVEAFRSNDSFRRHLTAISALFEAHLDERLSTLLTDPALEERLSDTRVAQPLLFSIQVALAQCLIGAGIKPAAVLGHSIGEVAAAHIAGALSLVDAVAVVAVRSRCQHVTQGRGTMAAALCSEETALEFLRRNGFDDLTVGAVNASNSITISGPGDKIAAMRTLARRQKIAVQPLDIDYPFHHPLIDEAKEEFLKTLPALSPREAEYDFISTVTGDVIDGVKLDAAYWWRNVREPVHFMQGMARAMAAGCNLLVEISPRAILTNYLKDAVKVAGASAQIISTLGKEDEKEGQDPVSRCIMRAIAHGAALPRAVREAGVDLPVVPYELESMASAPTSDTYDLFGRNAASYSLAGWRADPNGSSWKNHIDARLFPDLAEHVVDGRSIMPGAGFVEVALQVAREALGSDDVQLTNVELLRPLELDMRMVELSSVISRETGTIEIRSRERLSTDDWTVHAVCRCQKVMPGTRPGALAAIPRAAAQEVSKEQIYRIASSFGLDYGPAFRLAERAVTDGGARIDVDLARPVNPAHPMLSWGLNPMVLDAAFHGLVGLFDKLSGDAEGAPYIPVHFGSVSVLSAGKPATRARIEVERVSPYSIKARFLMEAKDGEPVLLLEDCRFRRTWLRQHQSLASLAYHYEALPVPGLVAAPGDGATPAFLLDAPAERPLEDASLLMSAAVYRACYDIAMRVTDAAGRVAVGSLPGDRDFRAFLANAFHVLEDAGLASQEAGAWILSRDVDLPEAGEVLSEFLAERPDRGAEAVMLADIRDGALAHIGRLKAGGAGEAPELPGKTTSQAFLLHSPQARERGEIVLAAAEKAIAAKGGAVSIAQIGASSAGFSLRLADMVAGVGGRLDIVEPADDLRRAMEVLFEGSARVGVEKSPAALVHADLIVSSCDRLNAMLTTDEALASAFAEAVGKGVHVIAAETAPSSLYDFFFGLSANWFAGGLSDEFRYGRLATEADWKERLAPLAGQAFRIQPVDGAYGGLLLIEAAAPSAAADRAEAAAPAYVLLGEAKGLPEPAAQLALHQPEADLDAALDALAADGTTTGAYVYALTGGDADASGTLAREANALARFAGALQARGNGKVKPVLLLMLPGGAPAVTGAAVADPLATGLWTFARVLANEFSGVDVHLVDAQPADWPVALSVLSARSAEREWRILPGAVAAEALRAVGGPIDRTSATTHDFAAATVRQRTQSRVDSLYWEAVDVPEPGPGDVVVEVAAAGLNFRDVMWAMGLLPEEALEDGFAGATIGMEFSGRVTALGAGVDGLAVGDTVMGIGPAAFSTHTVVQRAGLARVPKELDAVAAATVPVTFLTAWYAIVELGRARKGETILVHGAAGGVGLAAIQIARSLGLKVFATAGSSEKRRYLRALGVDHVFDSRSLSFVADVKEATGGAGVDLVLNSLFSDAMERSIELVKPFGRFLELGKRDYYADRKIGLRPFRRNVSYFGIDADQLPLHAPELTRSIFEALGELFARGELRALPYRAFDHDEIADAFRLMQNAGHIGKIVLLPPKAGRDAVERGAGAPLSFSPKGVHVVVGGIGGFGLAAADWLVARGAKHLALVTRRGTADEETLAAVERWKALGAVASLHACDVTDAKSLDALLAGLRKEAPIAGVVHAAMVLDDALLPNLTEERFRKVIDVKARGADLIDRATRRDRLDYFLLFSSATTLVGNPGQGNYVAANGYLEGLARRRRAEGLPALAVAFGAISDKGYLSRNDDVNELLARRIGNTAMKAATALAMVEAHMRADPGTVEAGVFVCSPIDWASARNLAVVGTPLFEVLLRQAGAAGGASGGETVDLVALVADKNEGEALSALYQLVASEMAAILRVPVDTLSRDKILKDVGLDSLMAVELGLGFKEKTGFDIPLTSVGETTTIEHVVRKLYEKVARSGGEEQDDGDLGEVEALAEQHMGSASRTSGAR</sequence>
<feature type="compositionally biased region" description="Acidic residues" evidence="8">
    <location>
        <begin position="2436"/>
        <end position="2445"/>
    </location>
</feature>
<dbReference type="PROSITE" id="PS01162">
    <property type="entry name" value="QOR_ZETA_CRYSTAL"/>
    <property type="match status" value="1"/>
</dbReference>
<dbReference type="Pfam" id="PF14765">
    <property type="entry name" value="PS-DH"/>
    <property type="match status" value="1"/>
</dbReference>
<dbReference type="InterPro" id="IPR016036">
    <property type="entry name" value="Malonyl_transacylase_ACP-bd"/>
</dbReference>
<dbReference type="Gene3D" id="3.40.50.720">
    <property type="entry name" value="NAD(P)-binding Rossmann-like Domain"/>
    <property type="match status" value="3"/>
</dbReference>
<dbReference type="PANTHER" id="PTHR43775">
    <property type="entry name" value="FATTY ACID SYNTHASE"/>
    <property type="match status" value="1"/>
</dbReference>
<dbReference type="SMART" id="SM00827">
    <property type="entry name" value="PKS_AT"/>
    <property type="match status" value="1"/>
</dbReference>
<protein>
    <submittedName>
        <fullName evidence="12">Type I polyketide synthase</fullName>
    </submittedName>
</protein>
<dbReference type="SUPFAM" id="SSF55048">
    <property type="entry name" value="Probable ACP-binding domain of malonyl-CoA ACP transacylase"/>
    <property type="match status" value="1"/>
</dbReference>
<dbReference type="Pfam" id="PF08659">
    <property type="entry name" value="KR"/>
    <property type="match status" value="1"/>
</dbReference>
<dbReference type="InterPro" id="IPR011032">
    <property type="entry name" value="GroES-like_sf"/>
</dbReference>
<dbReference type="SUPFAM" id="SSF50129">
    <property type="entry name" value="GroES-like"/>
    <property type="match status" value="1"/>
</dbReference>
<dbReference type="PANTHER" id="PTHR43775:SF37">
    <property type="entry name" value="SI:DKEY-61P9.11"/>
    <property type="match status" value="1"/>
</dbReference>
<dbReference type="Pfam" id="PF16197">
    <property type="entry name" value="KAsynt_C_assoc"/>
    <property type="match status" value="1"/>
</dbReference>
<dbReference type="InterPro" id="IPR020843">
    <property type="entry name" value="ER"/>
</dbReference>
<dbReference type="InterPro" id="IPR001227">
    <property type="entry name" value="Ac_transferase_dom_sf"/>
</dbReference>
<dbReference type="RefSeq" id="WP_257314229.1">
    <property type="nucleotide sequence ID" value="NZ_JANFDG010000005.1"/>
</dbReference>
<gene>
    <name evidence="12" type="ORF">ACFOHH_02065</name>
</gene>
<dbReference type="PROSITE" id="PS52004">
    <property type="entry name" value="KS3_2"/>
    <property type="match status" value="1"/>
</dbReference>
<evidence type="ECO:0000256" key="5">
    <source>
        <dbReference type="ARBA" id="ARBA00023268"/>
    </source>
</evidence>
<dbReference type="SMART" id="SM00823">
    <property type="entry name" value="PKS_PP"/>
    <property type="match status" value="1"/>
</dbReference>
<dbReference type="Pfam" id="PF02801">
    <property type="entry name" value="Ketoacyl-synt_C"/>
    <property type="match status" value="1"/>
</dbReference>
<dbReference type="SMART" id="SM00826">
    <property type="entry name" value="PKS_DH"/>
    <property type="match status" value="1"/>
</dbReference>
<dbReference type="InterPro" id="IPR013149">
    <property type="entry name" value="ADH-like_C"/>
</dbReference>
<dbReference type="InterPro" id="IPR016035">
    <property type="entry name" value="Acyl_Trfase/lysoPLipase"/>
</dbReference>
<dbReference type="InterPro" id="IPR057326">
    <property type="entry name" value="KR_dom"/>
</dbReference>
<keyword evidence="5" id="KW-0511">Multifunctional enzyme</keyword>
<evidence type="ECO:0000256" key="1">
    <source>
        <dbReference type="ARBA" id="ARBA00022450"/>
    </source>
</evidence>
<keyword evidence="3" id="KW-0808">Transferase</keyword>
<dbReference type="SUPFAM" id="SSF51735">
    <property type="entry name" value="NAD(P)-binding Rossmann-fold domains"/>
    <property type="match status" value="2"/>
</dbReference>
<dbReference type="EMBL" id="JBHRSP010000002">
    <property type="protein sequence ID" value="MFC3071887.1"/>
    <property type="molecule type" value="Genomic_DNA"/>
</dbReference>
<dbReference type="SUPFAM" id="SSF53901">
    <property type="entry name" value="Thiolase-like"/>
    <property type="match status" value="1"/>
</dbReference>
<evidence type="ECO:0000313" key="13">
    <source>
        <dbReference type="Proteomes" id="UP001595377"/>
    </source>
</evidence>
<feature type="domain" description="PKS/mFAS DH" evidence="11">
    <location>
        <begin position="877"/>
        <end position="1165"/>
    </location>
</feature>
<dbReference type="InterPro" id="IPR002364">
    <property type="entry name" value="Quin_OxRdtase/zeta-crystal_CS"/>
</dbReference>
<evidence type="ECO:0000256" key="2">
    <source>
        <dbReference type="ARBA" id="ARBA00022553"/>
    </source>
</evidence>
<accession>A0ABV7DC35</accession>
<evidence type="ECO:0000256" key="7">
    <source>
        <dbReference type="PROSITE-ProRule" id="PRU01363"/>
    </source>
</evidence>